<dbReference type="SUPFAM" id="SSF48464">
    <property type="entry name" value="ENTH/VHS domain"/>
    <property type="match status" value="1"/>
</dbReference>
<reference evidence="2" key="1">
    <citation type="submission" date="2022-08" db="EMBL/GenBank/DDBJ databases">
        <title>Novel sulfate-reducing endosymbionts in the free-living metamonad Anaeramoeba.</title>
        <authorList>
            <person name="Jerlstrom-Hultqvist J."/>
            <person name="Cepicka I."/>
            <person name="Gallot-Lavallee L."/>
            <person name="Salas-Leiva D."/>
            <person name="Curtis B.A."/>
            <person name="Zahonova K."/>
            <person name="Pipaliya S."/>
            <person name="Dacks J."/>
            <person name="Roger A.J."/>
        </authorList>
    </citation>
    <scope>NUCLEOTIDE SEQUENCE</scope>
    <source>
        <strain evidence="2">Schooner1</strain>
    </source>
</reference>
<accession>A0ABQ8XAS5</accession>
<dbReference type="InterPro" id="IPR008942">
    <property type="entry name" value="ENTH_VHS"/>
</dbReference>
<dbReference type="InterPro" id="IPR013809">
    <property type="entry name" value="ENTH"/>
</dbReference>
<evidence type="ECO:0000259" key="1">
    <source>
        <dbReference type="PROSITE" id="PS50942"/>
    </source>
</evidence>
<dbReference type="PROSITE" id="PS50942">
    <property type="entry name" value="ENTH"/>
    <property type="match status" value="1"/>
</dbReference>
<evidence type="ECO:0000313" key="3">
    <source>
        <dbReference type="Proteomes" id="UP001150062"/>
    </source>
</evidence>
<sequence>MSLKKWVKNKSSLVSANSELEIRIVKATNHNFVIPKKKHVEYLKKQTHVIGAINGQMARLIAQRFKKKSYVLVFKSLLLLHNLTNEGHKNFISTFASQQSNSGFFGLSHFKDLSTPKAFEYNEFIRQYSAYLEEKLVVFNQIRFSINHDIHGSKTTKYKSSGIPKIIKELPSYQEMLNLVFKCEFGSMMNDPLFNEAYYLLSQDVTKLYQIINDASFKIIGQLSRVTVIAEKNN</sequence>
<keyword evidence="3" id="KW-1185">Reference proteome</keyword>
<comment type="caution">
    <text evidence="2">The sequence shown here is derived from an EMBL/GenBank/DDBJ whole genome shotgun (WGS) entry which is preliminary data.</text>
</comment>
<dbReference type="Gene3D" id="1.25.40.90">
    <property type="match status" value="1"/>
</dbReference>
<organism evidence="2 3">
    <name type="scientific">Anaeramoeba flamelloides</name>
    <dbReference type="NCBI Taxonomy" id="1746091"/>
    <lineage>
        <taxon>Eukaryota</taxon>
        <taxon>Metamonada</taxon>
        <taxon>Anaeramoebidae</taxon>
        <taxon>Anaeramoeba</taxon>
    </lineage>
</organism>
<dbReference type="Proteomes" id="UP001150062">
    <property type="component" value="Unassembled WGS sequence"/>
</dbReference>
<proteinExistence type="predicted"/>
<dbReference type="Pfam" id="PF07651">
    <property type="entry name" value="ANTH"/>
    <property type="match status" value="1"/>
</dbReference>
<dbReference type="InterPro" id="IPR045192">
    <property type="entry name" value="AP180-like"/>
</dbReference>
<feature type="domain" description="ENTH" evidence="1">
    <location>
        <begin position="12"/>
        <end position="146"/>
    </location>
</feature>
<gene>
    <name evidence="2" type="ORF">M0813_08201</name>
</gene>
<dbReference type="Gene3D" id="1.20.58.150">
    <property type="entry name" value="ANTH domain"/>
    <property type="match status" value="1"/>
</dbReference>
<dbReference type="PANTHER" id="PTHR22951:SF5">
    <property type="entry name" value="PHOSPHATIDYLINOSITOL-BINDING CLATHRIN ASSEMBLY PROTEIN LAP"/>
    <property type="match status" value="1"/>
</dbReference>
<dbReference type="EMBL" id="JAOAOG010000325">
    <property type="protein sequence ID" value="KAJ6228708.1"/>
    <property type="molecule type" value="Genomic_DNA"/>
</dbReference>
<name>A0ABQ8XAS5_9EUKA</name>
<dbReference type="SMART" id="SM00273">
    <property type="entry name" value="ENTH"/>
    <property type="match status" value="1"/>
</dbReference>
<dbReference type="InterPro" id="IPR011417">
    <property type="entry name" value="ANTH_dom"/>
</dbReference>
<dbReference type="InterPro" id="IPR014712">
    <property type="entry name" value="ANTH_dom_sf"/>
</dbReference>
<evidence type="ECO:0000313" key="2">
    <source>
        <dbReference type="EMBL" id="KAJ6228708.1"/>
    </source>
</evidence>
<dbReference type="SUPFAM" id="SSF89009">
    <property type="entry name" value="GAT-like domain"/>
    <property type="match status" value="1"/>
</dbReference>
<dbReference type="PANTHER" id="PTHR22951">
    <property type="entry name" value="CLATHRIN ASSEMBLY PROTEIN"/>
    <property type="match status" value="1"/>
</dbReference>
<protein>
    <submittedName>
        <fullName evidence="2">Phosphatidylinositol-binding clathrin assembly protein lap</fullName>
    </submittedName>
</protein>